<dbReference type="AlphaFoldDB" id="A0A1I6TH01"/>
<comment type="subcellular location">
    <subcellularLocation>
        <location evidence="1">Endomembrane system</location>
        <topology evidence="1">Multi-pass membrane protein</topology>
    </subcellularLocation>
</comment>
<dbReference type="RefSeq" id="WP_245779470.1">
    <property type="nucleotide sequence ID" value="NZ_FOZS01000003.1"/>
</dbReference>
<dbReference type="SUPFAM" id="SSF55008">
    <property type="entry name" value="HMA, heavy metal-associated domain"/>
    <property type="match status" value="1"/>
</dbReference>
<evidence type="ECO:0000256" key="11">
    <source>
        <dbReference type="SAM" id="Phobius"/>
    </source>
</evidence>
<dbReference type="PRINTS" id="PR00119">
    <property type="entry name" value="CATATPASE"/>
</dbReference>
<dbReference type="PROSITE" id="PS00154">
    <property type="entry name" value="ATPASE_E1_E2"/>
    <property type="match status" value="1"/>
</dbReference>
<dbReference type="SUPFAM" id="SSF81660">
    <property type="entry name" value="Metal cation-transporting ATPase, ATP-binding domain N"/>
    <property type="match status" value="1"/>
</dbReference>
<comment type="similarity">
    <text evidence="2">Belongs to the cation transport ATPase (P-type) (TC 3.A.3) family. Type IB subfamily.</text>
</comment>
<feature type="transmembrane region" description="Helical" evidence="11">
    <location>
        <begin position="214"/>
        <end position="232"/>
    </location>
</feature>
<dbReference type="InterPro" id="IPR036163">
    <property type="entry name" value="HMA_dom_sf"/>
</dbReference>
<dbReference type="Pfam" id="PF00122">
    <property type="entry name" value="E1-E2_ATPase"/>
    <property type="match status" value="1"/>
</dbReference>
<dbReference type="GO" id="GO:0005524">
    <property type="term" value="F:ATP binding"/>
    <property type="evidence" value="ECO:0007669"/>
    <property type="project" value="UniProtKB-KW"/>
</dbReference>
<keyword evidence="7" id="KW-1278">Translocase</keyword>
<dbReference type="CDD" id="cd00371">
    <property type="entry name" value="HMA"/>
    <property type="match status" value="1"/>
</dbReference>
<reference evidence="14" key="1">
    <citation type="submission" date="2016-10" db="EMBL/GenBank/DDBJ databases">
        <authorList>
            <person name="Varghese N."/>
            <person name="Submissions S."/>
        </authorList>
    </citation>
    <scope>NUCLEOTIDE SEQUENCE [LARGE SCALE GENOMIC DNA]</scope>
    <source>
        <strain evidence="14">DSM 22427</strain>
    </source>
</reference>
<dbReference type="Gene3D" id="3.40.50.1000">
    <property type="entry name" value="HAD superfamily/HAD-like"/>
    <property type="match status" value="1"/>
</dbReference>
<feature type="compositionally biased region" description="Polar residues" evidence="10">
    <location>
        <begin position="64"/>
        <end position="78"/>
    </location>
</feature>
<dbReference type="InterPro" id="IPR023299">
    <property type="entry name" value="ATPase_P-typ_cyto_dom_N"/>
</dbReference>
<protein>
    <submittedName>
        <fullName evidence="13">Cu2+-exporting ATPase</fullName>
    </submittedName>
</protein>
<feature type="transmembrane region" description="Helical" evidence="11">
    <location>
        <begin position="856"/>
        <end position="874"/>
    </location>
</feature>
<dbReference type="PROSITE" id="PS01229">
    <property type="entry name" value="COF_2"/>
    <property type="match status" value="1"/>
</dbReference>
<keyword evidence="9 11" id="KW-0472">Membrane</keyword>
<evidence type="ECO:0000256" key="5">
    <source>
        <dbReference type="ARBA" id="ARBA00022741"/>
    </source>
</evidence>
<dbReference type="InterPro" id="IPR023298">
    <property type="entry name" value="ATPase_P-typ_TM_dom_sf"/>
</dbReference>
<dbReference type="GO" id="GO:0055070">
    <property type="term" value="P:copper ion homeostasis"/>
    <property type="evidence" value="ECO:0007669"/>
    <property type="project" value="TreeGrafter"/>
</dbReference>
<dbReference type="SFLD" id="SFLDF00027">
    <property type="entry name" value="p-type_atpase"/>
    <property type="match status" value="1"/>
</dbReference>
<feature type="region of interest" description="Disordered" evidence="10">
    <location>
        <begin position="626"/>
        <end position="672"/>
    </location>
</feature>
<dbReference type="GO" id="GO:0012505">
    <property type="term" value="C:endomembrane system"/>
    <property type="evidence" value="ECO:0007669"/>
    <property type="project" value="UniProtKB-SubCell"/>
</dbReference>
<dbReference type="InterPro" id="IPR008250">
    <property type="entry name" value="ATPase_P-typ_transduc_dom_A_sf"/>
</dbReference>
<keyword evidence="14" id="KW-1185">Reference proteome</keyword>
<dbReference type="SUPFAM" id="SSF81653">
    <property type="entry name" value="Calcium ATPase, transduction domain A"/>
    <property type="match status" value="1"/>
</dbReference>
<dbReference type="SFLD" id="SFLDS00003">
    <property type="entry name" value="Haloacid_Dehalogenase"/>
    <property type="match status" value="1"/>
</dbReference>
<dbReference type="Pfam" id="PF00403">
    <property type="entry name" value="HMA"/>
    <property type="match status" value="1"/>
</dbReference>
<dbReference type="Gene3D" id="3.40.1110.10">
    <property type="entry name" value="Calcium-transporting ATPase, cytoplasmic domain N"/>
    <property type="match status" value="1"/>
</dbReference>
<dbReference type="EMBL" id="FOZS01000003">
    <property type="protein sequence ID" value="SFS88408.1"/>
    <property type="molecule type" value="Genomic_DNA"/>
</dbReference>
<dbReference type="InterPro" id="IPR059000">
    <property type="entry name" value="ATPase_P-type_domA"/>
</dbReference>
<dbReference type="SUPFAM" id="SSF81665">
    <property type="entry name" value="Calcium ATPase, transmembrane domain M"/>
    <property type="match status" value="1"/>
</dbReference>
<dbReference type="NCBIfam" id="TIGR01494">
    <property type="entry name" value="ATPase_P-type"/>
    <property type="match status" value="2"/>
</dbReference>
<dbReference type="GO" id="GO:0043682">
    <property type="term" value="F:P-type divalent copper transporter activity"/>
    <property type="evidence" value="ECO:0007669"/>
    <property type="project" value="TreeGrafter"/>
</dbReference>
<feature type="compositionally biased region" description="Low complexity" evidence="10">
    <location>
        <begin position="640"/>
        <end position="668"/>
    </location>
</feature>
<accession>A0A1I6TH01</accession>
<dbReference type="Gene3D" id="3.30.70.100">
    <property type="match status" value="1"/>
</dbReference>
<dbReference type="SUPFAM" id="SSF56784">
    <property type="entry name" value="HAD-like"/>
    <property type="match status" value="1"/>
</dbReference>
<keyword evidence="6" id="KW-0067">ATP-binding</keyword>
<dbReference type="InterPro" id="IPR044492">
    <property type="entry name" value="P_typ_ATPase_HD_dom"/>
</dbReference>
<feature type="transmembrane region" description="Helical" evidence="11">
    <location>
        <begin position="285"/>
        <end position="307"/>
    </location>
</feature>
<dbReference type="InterPro" id="IPR036412">
    <property type="entry name" value="HAD-like_sf"/>
</dbReference>
<keyword evidence="3 11" id="KW-0812">Transmembrane</keyword>
<evidence type="ECO:0000256" key="8">
    <source>
        <dbReference type="ARBA" id="ARBA00022989"/>
    </source>
</evidence>
<dbReference type="PROSITE" id="PS50846">
    <property type="entry name" value="HMA_2"/>
    <property type="match status" value="1"/>
</dbReference>
<dbReference type="InterPro" id="IPR006121">
    <property type="entry name" value="HMA_dom"/>
</dbReference>
<name>A0A1I6TH01_9EURY</name>
<evidence type="ECO:0000256" key="3">
    <source>
        <dbReference type="ARBA" id="ARBA00022692"/>
    </source>
</evidence>
<dbReference type="PANTHER" id="PTHR43520:SF8">
    <property type="entry name" value="P-TYPE CU(+) TRANSPORTER"/>
    <property type="match status" value="1"/>
</dbReference>
<dbReference type="GO" id="GO:0016887">
    <property type="term" value="F:ATP hydrolysis activity"/>
    <property type="evidence" value="ECO:0007669"/>
    <property type="project" value="InterPro"/>
</dbReference>
<sequence>MTACTLCGLPTGARAVREADVEGEFCCRGCLEVHRAVGDMSTSDEAESIASREPVSDIGATASHAEQSPANGTDQGETFGQRGLIGQPDQTTATLAASSDAGSDGALEYETREVEASESGPDSPEDGYETAFLSLDGMHCSTCEQYLESVATGTDGILEASASYATELIQVRYDPTVIDRDELAAAISGVGYRASHPDEERDDDGFDLGKYRTALAVLLAMPVMAPYVLFIYPTYLGLYPESFLYGSTIQTMVFAPLALWSTLIVIVLGYPIFRSGYVSLVVGRPTVDVLLSVAVLAAYAYSFGALAIGSRHVYFDVAVMVLVVVTVGNRVEGKLKRRALGTNMSLATTREPTVDVLADDGSTHEVDRDACDPGDRVIVTAGDRIPFDGTVVDGTGTVDEAFMTGESMPRATSTGDSVVGGSILTDGTLVVEIDDTVRTLDRLVELTWNVQSSERGVQRLVNTFAVIFVPLVVAIAAVATAFWLATGQSASEALLIGLSVLVVSCPCSLGIATPLALAAGSARAAEHNAAVLSTTVLERISDAEIVVFDKTGTLTTGEMSVESVVADDPEAVLERAAAVESRSNHPVAAAIVDAAPAVDSSVDSYASGPRWVGATVDGERVAVGHPSAFDSETERGPGLGSESDSGSGSDSESAGPDSGSDSEPSSGSWDVPDRLADAVASARENGFRPVVVGWDGVARGVVSIRDQPRENWRSVVSTLAADDRRIVVLTGDDERATGWLRSHPDIDDVFAGVRPESKEAILRRLREGGTTAMIGDGTNDAPALACADMGIALEEGTDIAVDAADVVVRDADLEAIPTILEISRGTRRRVRQNLGWAAGYNLIAIPLAVTGLINPLIAALMMAVSSLIVVFNSGRGSVRN</sequence>
<proteinExistence type="inferred from homology"/>
<dbReference type="PANTHER" id="PTHR43520">
    <property type="entry name" value="ATP7, ISOFORM B"/>
    <property type="match status" value="1"/>
</dbReference>
<feature type="transmembrane region" description="Helical" evidence="11">
    <location>
        <begin position="460"/>
        <end position="484"/>
    </location>
</feature>
<evidence type="ECO:0000256" key="4">
    <source>
        <dbReference type="ARBA" id="ARBA00022723"/>
    </source>
</evidence>
<dbReference type="GO" id="GO:0005507">
    <property type="term" value="F:copper ion binding"/>
    <property type="evidence" value="ECO:0007669"/>
    <property type="project" value="TreeGrafter"/>
</dbReference>
<dbReference type="InterPro" id="IPR001757">
    <property type="entry name" value="P_typ_ATPase"/>
</dbReference>
<dbReference type="SFLD" id="SFLDG00002">
    <property type="entry name" value="C1.7:_P-type_atpase_like"/>
    <property type="match status" value="1"/>
</dbReference>
<keyword evidence="5" id="KW-0547">Nucleotide-binding</keyword>
<gene>
    <name evidence="13" type="ORF">SAMN04488556_3107</name>
</gene>
<dbReference type="InterPro" id="IPR018303">
    <property type="entry name" value="ATPase_P-typ_P_site"/>
</dbReference>
<dbReference type="Proteomes" id="UP000199199">
    <property type="component" value="Unassembled WGS sequence"/>
</dbReference>
<dbReference type="Gene3D" id="2.70.150.10">
    <property type="entry name" value="Calcium-transporting ATPase, cytoplasmic transduction domain A"/>
    <property type="match status" value="1"/>
</dbReference>
<dbReference type="InterPro" id="IPR023214">
    <property type="entry name" value="HAD_sf"/>
</dbReference>
<organism evidence="13 14">
    <name type="scientific">Halostagnicola kamekurae</name>
    <dbReference type="NCBI Taxonomy" id="619731"/>
    <lineage>
        <taxon>Archaea</taxon>
        <taxon>Methanobacteriati</taxon>
        <taxon>Methanobacteriota</taxon>
        <taxon>Stenosarchaea group</taxon>
        <taxon>Halobacteria</taxon>
        <taxon>Halobacteriales</taxon>
        <taxon>Natrialbaceae</taxon>
        <taxon>Halostagnicola</taxon>
    </lineage>
</organism>
<dbReference type="NCBIfam" id="TIGR01525">
    <property type="entry name" value="ATPase-IB_hvy"/>
    <property type="match status" value="1"/>
</dbReference>
<keyword evidence="8 11" id="KW-1133">Transmembrane helix</keyword>
<feature type="transmembrane region" description="Helical" evidence="11">
    <location>
        <begin position="496"/>
        <end position="517"/>
    </location>
</feature>
<feature type="transmembrane region" description="Helical" evidence="11">
    <location>
        <begin position="313"/>
        <end position="331"/>
    </location>
</feature>
<evidence type="ECO:0000256" key="7">
    <source>
        <dbReference type="ARBA" id="ARBA00022967"/>
    </source>
</evidence>
<evidence type="ECO:0000259" key="12">
    <source>
        <dbReference type="PROSITE" id="PS50846"/>
    </source>
</evidence>
<evidence type="ECO:0000256" key="6">
    <source>
        <dbReference type="ARBA" id="ARBA00022840"/>
    </source>
</evidence>
<dbReference type="Pfam" id="PF00702">
    <property type="entry name" value="Hydrolase"/>
    <property type="match status" value="1"/>
</dbReference>
<keyword evidence="4" id="KW-0479">Metal-binding</keyword>
<feature type="region of interest" description="Disordered" evidence="10">
    <location>
        <begin position="63"/>
        <end position="129"/>
    </location>
</feature>
<evidence type="ECO:0000256" key="2">
    <source>
        <dbReference type="ARBA" id="ARBA00006024"/>
    </source>
</evidence>
<dbReference type="GO" id="GO:0016020">
    <property type="term" value="C:membrane"/>
    <property type="evidence" value="ECO:0007669"/>
    <property type="project" value="InterPro"/>
</dbReference>
<feature type="compositionally biased region" description="Low complexity" evidence="10">
    <location>
        <begin position="91"/>
        <end position="106"/>
    </location>
</feature>
<evidence type="ECO:0000256" key="9">
    <source>
        <dbReference type="ARBA" id="ARBA00023136"/>
    </source>
</evidence>
<evidence type="ECO:0000313" key="14">
    <source>
        <dbReference type="Proteomes" id="UP000199199"/>
    </source>
</evidence>
<feature type="domain" description="HMA" evidence="12">
    <location>
        <begin position="129"/>
        <end position="195"/>
    </location>
</feature>
<evidence type="ECO:0000313" key="13">
    <source>
        <dbReference type="EMBL" id="SFS88408.1"/>
    </source>
</evidence>
<evidence type="ECO:0000256" key="1">
    <source>
        <dbReference type="ARBA" id="ARBA00004127"/>
    </source>
</evidence>
<evidence type="ECO:0000256" key="10">
    <source>
        <dbReference type="SAM" id="MobiDB-lite"/>
    </source>
</evidence>
<dbReference type="InterPro" id="IPR027256">
    <property type="entry name" value="P-typ_ATPase_IB"/>
</dbReference>
<feature type="transmembrane region" description="Helical" evidence="11">
    <location>
        <begin position="833"/>
        <end position="850"/>
    </location>
</feature>
<feature type="transmembrane region" description="Helical" evidence="11">
    <location>
        <begin position="252"/>
        <end position="273"/>
    </location>
</feature>